<evidence type="ECO:0000313" key="2">
    <source>
        <dbReference type="Proteomes" id="UP000199075"/>
    </source>
</evidence>
<dbReference type="AlphaFoldDB" id="A0A1H0NM59"/>
<dbReference type="RefSeq" id="WP_245678785.1">
    <property type="nucleotide sequence ID" value="NZ_FNIV01000016.1"/>
</dbReference>
<dbReference type="CDD" id="cd00565">
    <property type="entry name" value="Ubl_ThiS"/>
    <property type="match status" value="1"/>
</dbReference>
<dbReference type="Gene3D" id="3.10.20.30">
    <property type="match status" value="1"/>
</dbReference>
<keyword evidence="2" id="KW-1185">Reference proteome</keyword>
<dbReference type="PANTHER" id="PTHR34472">
    <property type="entry name" value="SULFUR CARRIER PROTEIN THIS"/>
    <property type="match status" value="1"/>
</dbReference>
<evidence type="ECO:0000313" key="1">
    <source>
        <dbReference type="EMBL" id="SDO93832.1"/>
    </source>
</evidence>
<dbReference type="SUPFAM" id="SSF54285">
    <property type="entry name" value="MoaD/ThiS"/>
    <property type="match status" value="1"/>
</dbReference>
<protein>
    <submittedName>
        <fullName evidence="1">Sulfur carrier protein</fullName>
    </submittedName>
</protein>
<dbReference type="PANTHER" id="PTHR34472:SF1">
    <property type="entry name" value="SULFUR CARRIER PROTEIN THIS"/>
    <property type="match status" value="1"/>
</dbReference>
<accession>A0A1H0NM59</accession>
<sequence length="79" mass="8487">MKEGIQEKHAMHEITLSLNGEAARLPAGTALDQALERWGYGGRRVAVAINDTFAPRSSWAERTLDDGDRIDIVAPVGGG</sequence>
<gene>
    <name evidence="1" type="ORF">SAMN04487957_11628</name>
</gene>
<dbReference type="InterPro" id="IPR012675">
    <property type="entry name" value="Beta-grasp_dom_sf"/>
</dbReference>
<dbReference type="EMBL" id="FNIV01000016">
    <property type="protein sequence ID" value="SDO93832.1"/>
    <property type="molecule type" value="Genomic_DNA"/>
</dbReference>
<dbReference type="Proteomes" id="UP000199075">
    <property type="component" value="Unassembled WGS sequence"/>
</dbReference>
<reference evidence="2" key="1">
    <citation type="submission" date="2016-10" db="EMBL/GenBank/DDBJ databases">
        <authorList>
            <person name="Varghese N."/>
            <person name="Submissions S."/>
        </authorList>
    </citation>
    <scope>NUCLEOTIDE SEQUENCE [LARGE SCALE GENOMIC DNA]</scope>
    <source>
        <strain evidence="2">CGMCC 1.6444</strain>
    </source>
</reference>
<dbReference type="Pfam" id="PF02597">
    <property type="entry name" value="ThiS"/>
    <property type="match status" value="1"/>
</dbReference>
<dbReference type="InterPro" id="IPR010035">
    <property type="entry name" value="Thi_S"/>
</dbReference>
<organism evidence="1 2">
    <name type="scientific">Halomonas shengliensis</name>
    <dbReference type="NCBI Taxonomy" id="419597"/>
    <lineage>
        <taxon>Bacteria</taxon>
        <taxon>Pseudomonadati</taxon>
        <taxon>Pseudomonadota</taxon>
        <taxon>Gammaproteobacteria</taxon>
        <taxon>Oceanospirillales</taxon>
        <taxon>Halomonadaceae</taxon>
        <taxon>Halomonas</taxon>
    </lineage>
</organism>
<dbReference type="InterPro" id="IPR016155">
    <property type="entry name" value="Mopterin_synth/thiamin_S_b"/>
</dbReference>
<name>A0A1H0NM59_9GAMM</name>
<dbReference type="InterPro" id="IPR003749">
    <property type="entry name" value="ThiS/MoaD-like"/>
</dbReference>
<dbReference type="STRING" id="419597.SAMN04487957_11628"/>
<dbReference type="NCBIfam" id="TIGR01683">
    <property type="entry name" value="thiS"/>
    <property type="match status" value="1"/>
</dbReference>
<proteinExistence type="predicted"/>